<evidence type="ECO:0000256" key="1">
    <source>
        <dbReference type="SAM" id="Coils"/>
    </source>
</evidence>
<feature type="compositionally biased region" description="Polar residues" evidence="2">
    <location>
        <begin position="355"/>
        <end position="370"/>
    </location>
</feature>
<feature type="compositionally biased region" description="Polar residues" evidence="2">
    <location>
        <begin position="383"/>
        <end position="392"/>
    </location>
</feature>
<feature type="region of interest" description="Disordered" evidence="2">
    <location>
        <begin position="275"/>
        <end position="312"/>
    </location>
</feature>
<dbReference type="EMBL" id="JAUEDM010000002">
    <property type="protein sequence ID" value="KAK3325740.1"/>
    <property type="molecule type" value="Genomic_DNA"/>
</dbReference>
<feature type="region of interest" description="Disordered" evidence="2">
    <location>
        <begin position="555"/>
        <end position="583"/>
    </location>
</feature>
<feature type="region of interest" description="Disordered" evidence="2">
    <location>
        <begin position="346"/>
        <end position="408"/>
    </location>
</feature>
<keyword evidence="4" id="KW-1185">Reference proteome</keyword>
<keyword evidence="1" id="KW-0175">Coiled coil</keyword>
<comment type="caution">
    <text evidence="3">The sequence shown here is derived from an EMBL/GenBank/DDBJ whole genome shotgun (WGS) entry which is preliminary data.</text>
</comment>
<reference evidence="3" key="1">
    <citation type="journal article" date="2023" name="Mol. Phylogenet. Evol.">
        <title>Genome-scale phylogeny and comparative genomics of the fungal order Sordariales.</title>
        <authorList>
            <person name="Hensen N."/>
            <person name="Bonometti L."/>
            <person name="Westerberg I."/>
            <person name="Brannstrom I.O."/>
            <person name="Guillou S."/>
            <person name="Cros-Aarteil S."/>
            <person name="Calhoun S."/>
            <person name="Haridas S."/>
            <person name="Kuo A."/>
            <person name="Mondo S."/>
            <person name="Pangilinan J."/>
            <person name="Riley R."/>
            <person name="LaButti K."/>
            <person name="Andreopoulos B."/>
            <person name="Lipzen A."/>
            <person name="Chen C."/>
            <person name="Yan M."/>
            <person name="Daum C."/>
            <person name="Ng V."/>
            <person name="Clum A."/>
            <person name="Steindorff A."/>
            <person name="Ohm R.A."/>
            <person name="Martin F."/>
            <person name="Silar P."/>
            <person name="Natvig D.O."/>
            <person name="Lalanne C."/>
            <person name="Gautier V."/>
            <person name="Ament-Velasquez S.L."/>
            <person name="Kruys A."/>
            <person name="Hutchinson M.I."/>
            <person name="Powell A.J."/>
            <person name="Barry K."/>
            <person name="Miller A.N."/>
            <person name="Grigoriev I.V."/>
            <person name="Debuchy R."/>
            <person name="Gladieux P."/>
            <person name="Hiltunen Thoren M."/>
            <person name="Johannesson H."/>
        </authorList>
    </citation>
    <scope>NUCLEOTIDE SEQUENCE</scope>
    <source>
        <strain evidence="3">CBS 118394</strain>
    </source>
</reference>
<organism evidence="3 4">
    <name type="scientific">Apodospora peruviana</name>
    <dbReference type="NCBI Taxonomy" id="516989"/>
    <lineage>
        <taxon>Eukaryota</taxon>
        <taxon>Fungi</taxon>
        <taxon>Dikarya</taxon>
        <taxon>Ascomycota</taxon>
        <taxon>Pezizomycotina</taxon>
        <taxon>Sordariomycetes</taxon>
        <taxon>Sordariomycetidae</taxon>
        <taxon>Sordariales</taxon>
        <taxon>Lasiosphaeriaceae</taxon>
        <taxon>Apodospora</taxon>
    </lineage>
</organism>
<feature type="compositionally biased region" description="Basic and acidic residues" evidence="2">
    <location>
        <begin position="682"/>
        <end position="699"/>
    </location>
</feature>
<gene>
    <name evidence="3" type="ORF">B0H66DRAFT_529760</name>
</gene>
<feature type="region of interest" description="Disordered" evidence="2">
    <location>
        <begin position="726"/>
        <end position="750"/>
    </location>
</feature>
<accession>A0AAE0IIT4</accession>
<name>A0AAE0IIT4_9PEZI</name>
<feature type="compositionally biased region" description="Low complexity" evidence="2">
    <location>
        <begin position="47"/>
        <end position="60"/>
    </location>
</feature>
<feature type="compositionally biased region" description="Low complexity" evidence="2">
    <location>
        <begin position="737"/>
        <end position="747"/>
    </location>
</feature>
<feature type="compositionally biased region" description="Low complexity" evidence="2">
    <location>
        <begin position="617"/>
        <end position="638"/>
    </location>
</feature>
<feature type="compositionally biased region" description="Basic residues" evidence="2">
    <location>
        <begin position="372"/>
        <end position="381"/>
    </location>
</feature>
<dbReference type="Proteomes" id="UP001283341">
    <property type="component" value="Unassembled WGS sequence"/>
</dbReference>
<sequence length="827" mass="89849">MTDTGWFRGFQRSRTPANNTNSPISPSKSDTATGGEAMPAPSHDMLHQSQQQQKPQQLSPSKHRVTRPAFPQRVSSLLNLPIGGGTSGSGRDDSHRGGTAAVLAPLNVPAPSDNDDTFRDSYEWRGASAPPGQIPGRVSSLGRKESTWFNPNLMQMVETLQAVMMSKRDPLTPIPVKYNSYVLGLMEGFAHLTHQRLKTEHELDELRNLREKELEQFRGISEEWIHREDRYKAEIRRLEVVLAKKSKDGIASVALARHGSLVDRSGSKRFQARLKRLSSSQDHDGTSEWGAGEEQEKVDVNDSTTLLEKKPPTFQVTCNKTIGSMPRNTDDGNDVLMSRLVETRNRDNLRRLREQQLSGQRQGVPRSTKSPKGVKKRRKWSTHGANHQQPTNFDRESPDNSLDYPSRPHASLSLQQTLHTPALLGEQHLSSSDSTTASLDWVTKQHRSNKARTIHVDLRLEDSRVDPVYNHVTDEWVARRSGSRELGDFVRIQPVATPVVMNDDSYTRSPSHQPPVSHDKPEEHVQQVNRLMKHNRHESSKAAPQRGRRYSFSLGDDEVLPVSPSSSTFQQSPEAGSKGSVKSTCPLTVQHGVDFGLRCPLSAVIPKGSPSKKGLASTSSMVDSRDSSLTSSGSTNSVVWIGGGSAGDEYSLDMANSGVRVLHYCDYSQDHAVATAPSSTDGSRRALEPEPGSRPEPAGDHQLGAYGLSNSLAYGYLSSSGGNTGSLHGARDAGDQSQSLSMRSSASVTPEHVTCLGTTATRGLASASPSPLSVATNASVESAIQSTVTRPSTAGSVSAARIAAGRPVARGSQGRSSNPARITPRDG</sequence>
<reference evidence="3" key="2">
    <citation type="submission" date="2023-06" db="EMBL/GenBank/DDBJ databases">
        <authorList>
            <consortium name="Lawrence Berkeley National Laboratory"/>
            <person name="Haridas S."/>
            <person name="Hensen N."/>
            <person name="Bonometti L."/>
            <person name="Westerberg I."/>
            <person name="Brannstrom I.O."/>
            <person name="Guillou S."/>
            <person name="Cros-Aarteil S."/>
            <person name="Calhoun S."/>
            <person name="Kuo A."/>
            <person name="Mondo S."/>
            <person name="Pangilinan J."/>
            <person name="Riley R."/>
            <person name="Labutti K."/>
            <person name="Andreopoulos B."/>
            <person name="Lipzen A."/>
            <person name="Chen C."/>
            <person name="Yanf M."/>
            <person name="Daum C."/>
            <person name="Ng V."/>
            <person name="Clum A."/>
            <person name="Steindorff A."/>
            <person name="Ohm R."/>
            <person name="Martin F."/>
            <person name="Silar P."/>
            <person name="Natvig D."/>
            <person name="Lalanne C."/>
            <person name="Gautier V."/>
            <person name="Ament-Velasquez S.L."/>
            <person name="Kruys A."/>
            <person name="Hutchinson M.I."/>
            <person name="Powell A.J."/>
            <person name="Barry K."/>
            <person name="Miller A.N."/>
            <person name="Grigoriev I.V."/>
            <person name="Debuchy R."/>
            <person name="Gladieux P."/>
            <person name="Thoren M.H."/>
            <person name="Johannesson H."/>
        </authorList>
    </citation>
    <scope>NUCLEOTIDE SEQUENCE</scope>
    <source>
        <strain evidence="3">CBS 118394</strain>
    </source>
</reference>
<dbReference type="AlphaFoldDB" id="A0AAE0IIT4"/>
<evidence type="ECO:0000256" key="2">
    <source>
        <dbReference type="SAM" id="MobiDB-lite"/>
    </source>
</evidence>
<evidence type="ECO:0000313" key="4">
    <source>
        <dbReference type="Proteomes" id="UP001283341"/>
    </source>
</evidence>
<feature type="coiled-coil region" evidence="1">
    <location>
        <begin position="196"/>
        <end position="223"/>
    </location>
</feature>
<feature type="region of interest" description="Disordered" evidence="2">
    <location>
        <begin position="504"/>
        <end position="523"/>
    </location>
</feature>
<feature type="region of interest" description="Disordered" evidence="2">
    <location>
        <begin position="606"/>
        <end position="638"/>
    </location>
</feature>
<feature type="compositionally biased region" description="Polar residues" evidence="2">
    <location>
        <begin position="12"/>
        <end position="32"/>
    </location>
</feature>
<feature type="region of interest" description="Disordered" evidence="2">
    <location>
        <begin position="803"/>
        <end position="827"/>
    </location>
</feature>
<feature type="compositionally biased region" description="Polar residues" evidence="2">
    <location>
        <begin position="563"/>
        <end position="583"/>
    </location>
</feature>
<feature type="region of interest" description="Disordered" evidence="2">
    <location>
        <begin position="1"/>
        <end position="98"/>
    </location>
</feature>
<evidence type="ECO:0000313" key="3">
    <source>
        <dbReference type="EMBL" id="KAK3325740.1"/>
    </source>
</evidence>
<feature type="region of interest" description="Disordered" evidence="2">
    <location>
        <begin position="674"/>
        <end position="704"/>
    </location>
</feature>
<protein>
    <submittedName>
        <fullName evidence="3">Uncharacterized protein</fullName>
    </submittedName>
</protein>
<proteinExistence type="predicted"/>